<evidence type="ECO:0000313" key="2">
    <source>
        <dbReference type="Proteomes" id="UP001057402"/>
    </source>
</evidence>
<sequence>MFFANQPYYVAETTMPGRTGIDFNGASQSFSVLTEEYLFGKNTKMERMQMTTPVYTSRSRSDDGKKMDMMTTPVITRKTNDAEKWEMSFVMPSKYRYRHQGIHLWKSTKFLRRLSQLSHFPASLLTRRSRGGSHLYEKP</sequence>
<organism evidence="1 2">
    <name type="scientific">Melastoma candidum</name>
    <dbReference type="NCBI Taxonomy" id="119954"/>
    <lineage>
        <taxon>Eukaryota</taxon>
        <taxon>Viridiplantae</taxon>
        <taxon>Streptophyta</taxon>
        <taxon>Embryophyta</taxon>
        <taxon>Tracheophyta</taxon>
        <taxon>Spermatophyta</taxon>
        <taxon>Magnoliopsida</taxon>
        <taxon>eudicotyledons</taxon>
        <taxon>Gunneridae</taxon>
        <taxon>Pentapetalae</taxon>
        <taxon>rosids</taxon>
        <taxon>malvids</taxon>
        <taxon>Myrtales</taxon>
        <taxon>Melastomataceae</taxon>
        <taxon>Melastomatoideae</taxon>
        <taxon>Melastomateae</taxon>
        <taxon>Melastoma</taxon>
    </lineage>
</organism>
<dbReference type="Proteomes" id="UP001057402">
    <property type="component" value="Chromosome 11"/>
</dbReference>
<name>A0ACB9LHT2_9MYRT</name>
<protein>
    <submittedName>
        <fullName evidence="1">Uncharacterized protein</fullName>
    </submittedName>
</protein>
<evidence type="ECO:0000313" key="1">
    <source>
        <dbReference type="EMBL" id="KAI4310553.1"/>
    </source>
</evidence>
<reference evidence="2" key="1">
    <citation type="journal article" date="2023" name="Front. Plant Sci.">
        <title>Chromosomal-level genome assembly of Melastoma candidum provides insights into trichome evolution.</title>
        <authorList>
            <person name="Zhong Y."/>
            <person name="Wu W."/>
            <person name="Sun C."/>
            <person name="Zou P."/>
            <person name="Liu Y."/>
            <person name="Dai S."/>
            <person name="Zhou R."/>
        </authorList>
    </citation>
    <scope>NUCLEOTIDE SEQUENCE [LARGE SCALE GENOMIC DNA]</scope>
</reference>
<comment type="caution">
    <text evidence="1">The sequence shown here is derived from an EMBL/GenBank/DDBJ whole genome shotgun (WGS) entry which is preliminary data.</text>
</comment>
<proteinExistence type="predicted"/>
<gene>
    <name evidence="1" type="ORF">MLD38_035523</name>
</gene>
<dbReference type="EMBL" id="CM042890">
    <property type="protein sequence ID" value="KAI4310553.1"/>
    <property type="molecule type" value="Genomic_DNA"/>
</dbReference>
<accession>A0ACB9LHT2</accession>
<keyword evidence="2" id="KW-1185">Reference proteome</keyword>